<dbReference type="PATRIC" id="fig|1341156.4.peg.2599"/>
<dbReference type="SUPFAM" id="SSF56349">
    <property type="entry name" value="DNA breaking-rejoining enzymes"/>
    <property type="match status" value="1"/>
</dbReference>
<dbReference type="GO" id="GO:0015074">
    <property type="term" value="P:DNA integration"/>
    <property type="evidence" value="ECO:0007669"/>
    <property type="project" value="InterPro"/>
</dbReference>
<dbReference type="EMBL" id="JEOB01000004">
    <property type="protein sequence ID" value="EXM37669.1"/>
    <property type="molecule type" value="Genomic_DNA"/>
</dbReference>
<name>A0A011UAN1_RUMAL</name>
<dbReference type="Proteomes" id="UP000021369">
    <property type="component" value="Unassembled WGS sequence"/>
</dbReference>
<dbReference type="AlphaFoldDB" id="A0A011UAN1"/>
<dbReference type="Gene3D" id="1.10.150.130">
    <property type="match status" value="1"/>
</dbReference>
<dbReference type="RefSeq" id="WP_051506625.1">
    <property type="nucleotide sequence ID" value="NZ_JEOB01000004.1"/>
</dbReference>
<comment type="caution">
    <text evidence="4">The sequence shown here is derived from an EMBL/GenBank/DDBJ whole genome shotgun (WGS) entry which is preliminary data.</text>
</comment>
<feature type="domain" description="Tyr recombinase" evidence="3">
    <location>
        <begin position="149"/>
        <end position="327"/>
    </location>
</feature>
<dbReference type="GO" id="GO:0006310">
    <property type="term" value="P:DNA recombination"/>
    <property type="evidence" value="ECO:0007669"/>
    <property type="project" value="UniProtKB-KW"/>
</dbReference>
<evidence type="ECO:0000313" key="4">
    <source>
        <dbReference type="EMBL" id="EXM37669.1"/>
    </source>
</evidence>
<protein>
    <submittedName>
        <fullName evidence="4">Integrase</fullName>
    </submittedName>
</protein>
<reference evidence="4 5" key="1">
    <citation type="submission" date="2013-06" db="EMBL/GenBank/DDBJ databases">
        <title>Rumen cellulosomics: divergent fiber-degrading strategies revealed by comparative genome-wide analysis of six Ruminococcal strains.</title>
        <authorList>
            <person name="Dassa B."/>
            <person name="Borovok I."/>
            <person name="Lamed R."/>
            <person name="Flint H."/>
            <person name="Yeoman C.J."/>
            <person name="White B."/>
            <person name="Bayer E.A."/>
        </authorList>
    </citation>
    <scope>NUCLEOTIDE SEQUENCE [LARGE SCALE GENOMIC DNA]</scope>
    <source>
        <strain evidence="4 5">SY3</strain>
    </source>
</reference>
<accession>A0A011UAN1</accession>
<keyword evidence="5" id="KW-1185">Reference proteome</keyword>
<evidence type="ECO:0000313" key="5">
    <source>
        <dbReference type="Proteomes" id="UP000021369"/>
    </source>
</evidence>
<evidence type="ECO:0000256" key="2">
    <source>
        <dbReference type="ARBA" id="ARBA00023172"/>
    </source>
</evidence>
<dbReference type="CDD" id="cd01189">
    <property type="entry name" value="INT_ICEBs1_C_like"/>
    <property type="match status" value="1"/>
</dbReference>
<dbReference type="OrthoDB" id="9785687at2"/>
<dbReference type="InterPro" id="IPR050090">
    <property type="entry name" value="Tyrosine_recombinase_XerCD"/>
</dbReference>
<sequence length="358" mass="40678">MKANKTKSGNYRVQLSAGYDANGKRIIKSFTAPEAWQAIKMAEDYKKGLVVEPKKMTVRDAFEYYIASRNNILSPSTIKGYNTIKNSRLQAIRDFQIDNLKTSDVQMAVNIDAQTLSRKSIKSAVALLKSALSLQEININIDKITLPAQRPNKKDIPPVEKVLNVIIGSDIEIPCLLAMWLSLRISEVRGLKFKDISDDGKYISIRRTKLALNNGDVVREINKTEESTRTNLLPQYLYKKIIILPHSSSEDFIVNINYSSLRSRFKNLMSKNGLDITFHSLRHEFATTLNDLGIPSEYIQKLGGWSTDNVMKSVYTHTTKSKEETYQQNINDFFMALIEKNEKVDNDLLKKVTVKSDS</sequence>
<evidence type="ECO:0000256" key="1">
    <source>
        <dbReference type="ARBA" id="ARBA00023125"/>
    </source>
</evidence>
<proteinExistence type="predicted"/>
<dbReference type="PANTHER" id="PTHR30349">
    <property type="entry name" value="PHAGE INTEGRASE-RELATED"/>
    <property type="match status" value="1"/>
</dbReference>
<dbReference type="InterPro" id="IPR002104">
    <property type="entry name" value="Integrase_catalytic"/>
</dbReference>
<dbReference type="Pfam" id="PF00589">
    <property type="entry name" value="Phage_integrase"/>
    <property type="match status" value="1"/>
</dbReference>
<keyword evidence="1" id="KW-0238">DNA-binding</keyword>
<dbReference type="PROSITE" id="PS51898">
    <property type="entry name" value="TYR_RECOMBINASE"/>
    <property type="match status" value="1"/>
</dbReference>
<dbReference type="InterPro" id="IPR010998">
    <property type="entry name" value="Integrase_recombinase_N"/>
</dbReference>
<gene>
    <name evidence="4" type="ORF">RASY3_15025</name>
</gene>
<dbReference type="GO" id="GO:0003677">
    <property type="term" value="F:DNA binding"/>
    <property type="evidence" value="ECO:0007669"/>
    <property type="project" value="UniProtKB-KW"/>
</dbReference>
<dbReference type="InterPro" id="IPR011010">
    <property type="entry name" value="DNA_brk_join_enz"/>
</dbReference>
<dbReference type="Gene3D" id="1.10.443.10">
    <property type="entry name" value="Intergrase catalytic core"/>
    <property type="match status" value="1"/>
</dbReference>
<organism evidence="4 5">
    <name type="scientific">Ruminococcus albus SY3</name>
    <dbReference type="NCBI Taxonomy" id="1341156"/>
    <lineage>
        <taxon>Bacteria</taxon>
        <taxon>Bacillati</taxon>
        <taxon>Bacillota</taxon>
        <taxon>Clostridia</taxon>
        <taxon>Eubacteriales</taxon>
        <taxon>Oscillospiraceae</taxon>
        <taxon>Ruminococcus</taxon>
    </lineage>
</organism>
<keyword evidence="2" id="KW-0233">DNA recombination</keyword>
<dbReference type="InterPro" id="IPR013762">
    <property type="entry name" value="Integrase-like_cat_sf"/>
</dbReference>
<evidence type="ECO:0000259" key="3">
    <source>
        <dbReference type="PROSITE" id="PS51898"/>
    </source>
</evidence>